<dbReference type="AlphaFoldDB" id="A0A0K6S7M6"/>
<reference evidence="1" key="1">
    <citation type="submission" date="2014-11" db="EMBL/GenBank/DDBJ databases">
        <title>Molecular phylogeny of cliff fern family Woodsiaceae with morphological implications.</title>
        <authorList>
            <person name="Shao Y.-Z."/>
            <person name="Wei R."/>
            <person name="Zhang X.-C."/>
        </authorList>
    </citation>
    <scope>NUCLEOTIDE SEQUENCE</scope>
</reference>
<organism evidence="1">
    <name type="scientific">Chromera velia CCMP2878</name>
    <dbReference type="NCBI Taxonomy" id="1169474"/>
    <lineage>
        <taxon>Eukaryota</taxon>
        <taxon>Sar</taxon>
        <taxon>Alveolata</taxon>
        <taxon>Colpodellida</taxon>
        <taxon>Chromeraceae</taxon>
        <taxon>Chromera</taxon>
    </lineage>
</organism>
<proteinExistence type="predicted"/>
<sequence>MIGHMPTRREFSCPDSRDMQTIAGMLEASLRSPTSQSVEPKFSETISYTHSGKNHKSFRTVQYYRLEFVGFEAYRHEIDHVSFEEIVKEDYQEKPDRALQVQALQLLVKLVQKPAFLDSRKAFVPVGSSEFRKFDEVLRLKSEGKGLSGPYGSGTGGTVVK</sequence>
<accession>A0A0K6S7M6</accession>
<dbReference type="EMBL" id="CDMZ01001145">
    <property type="protein sequence ID" value="CUC09591.1"/>
    <property type="molecule type" value="Genomic_DNA"/>
</dbReference>
<protein>
    <submittedName>
        <fullName evidence="1">Uncharacterized protein</fullName>
    </submittedName>
</protein>
<evidence type="ECO:0000313" key="1">
    <source>
        <dbReference type="EMBL" id="CUC09591.1"/>
    </source>
</evidence>
<gene>
    <name evidence="1" type="ORF">Cvel_21582.t1.CR1</name>
</gene>
<dbReference type="VEuPathDB" id="CryptoDB:Cvel_21582"/>
<name>A0A0K6S7M6_9ALVE</name>